<dbReference type="SUPFAM" id="SSF48008">
    <property type="entry name" value="GntR ligand-binding domain-like"/>
    <property type="match status" value="1"/>
</dbReference>
<evidence type="ECO:0000256" key="3">
    <source>
        <dbReference type="ARBA" id="ARBA00023163"/>
    </source>
</evidence>
<keyword evidence="2" id="KW-0238">DNA-binding</keyword>
<dbReference type="InterPro" id="IPR008920">
    <property type="entry name" value="TF_FadR/GntR_C"/>
</dbReference>
<dbReference type="EMBL" id="JBHTMX010000006">
    <property type="protein sequence ID" value="MFD1330819.1"/>
    <property type="molecule type" value="Genomic_DNA"/>
</dbReference>
<keyword evidence="3" id="KW-0804">Transcription</keyword>
<name>A0ABW3Z3N5_9HYPH</name>
<dbReference type="PROSITE" id="PS50949">
    <property type="entry name" value="HTH_GNTR"/>
    <property type="match status" value="1"/>
</dbReference>
<feature type="domain" description="HTH gntR-type" evidence="4">
    <location>
        <begin position="19"/>
        <end position="87"/>
    </location>
</feature>
<dbReference type="SMART" id="SM00895">
    <property type="entry name" value="FCD"/>
    <property type="match status" value="1"/>
</dbReference>
<dbReference type="SUPFAM" id="SSF46785">
    <property type="entry name" value="Winged helix' DNA-binding domain"/>
    <property type="match status" value="1"/>
</dbReference>
<dbReference type="InterPro" id="IPR036390">
    <property type="entry name" value="WH_DNA-bd_sf"/>
</dbReference>
<dbReference type="Gene3D" id="1.10.10.10">
    <property type="entry name" value="Winged helix-like DNA-binding domain superfamily/Winged helix DNA-binding domain"/>
    <property type="match status" value="1"/>
</dbReference>
<keyword evidence="6" id="KW-1185">Reference proteome</keyword>
<comment type="caution">
    <text evidence="5">The sequence shown here is derived from an EMBL/GenBank/DDBJ whole genome shotgun (WGS) entry which is preliminary data.</text>
</comment>
<dbReference type="CDD" id="cd07377">
    <property type="entry name" value="WHTH_GntR"/>
    <property type="match status" value="1"/>
</dbReference>
<dbReference type="InterPro" id="IPR011711">
    <property type="entry name" value="GntR_C"/>
</dbReference>
<gene>
    <name evidence="5" type="ORF">ACFQ4O_02275</name>
</gene>
<accession>A0ABW3Z3N5</accession>
<dbReference type="Pfam" id="PF00392">
    <property type="entry name" value="GntR"/>
    <property type="match status" value="1"/>
</dbReference>
<dbReference type="InterPro" id="IPR036388">
    <property type="entry name" value="WH-like_DNA-bd_sf"/>
</dbReference>
<protein>
    <submittedName>
        <fullName evidence="5">GntR family transcriptional regulator</fullName>
    </submittedName>
</protein>
<sequence length="234" mass="26856">MIKALPAADVHELSDAKRGKLSQEVHARLKQGIFDFRLPPGQRYSEAALAEMMEVSRTPLRLALHILEHEGYLQNVGGHNCWQVRPLDLSYYEDLYDFRSELEALAIRLAGKAGALRGLDALAELWCAPKGQRRLDSDFVAERDEAFHLAIVGLANNASMLRTFAEITDRIRIIRRVDFVSERRIEETYDEHGRIVRTLMAGAFDEAEALIRRHIELSREEIRKITVHSMHMKR</sequence>
<evidence type="ECO:0000256" key="1">
    <source>
        <dbReference type="ARBA" id="ARBA00023015"/>
    </source>
</evidence>
<dbReference type="PANTHER" id="PTHR43537">
    <property type="entry name" value="TRANSCRIPTIONAL REGULATOR, GNTR FAMILY"/>
    <property type="match status" value="1"/>
</dbReference>
<dbReference type="Gene3D" id="1.20.120.530">
    <property type="entry name" value="GntR ligand-binding domain-like"/>
    <property type="match status" value="1"/>
</dbReference>
<keyword evidence="1" id="KW-0805">Transcription regulation</keyword>
<evidence type="ECO:0000256" key="2">
    <source>
        <dbReference type="ARBA" id="ARBA00023125"/>
    </source>
</evidence>
<dbReference type="SMART" id="SM00345">
    <property type="entry name" value="HTH_GNTR"/>
    <property type="match status" value="1"/>
</dbReference>
<organism evidence="5 6">
    <name type="scientific">Methylopila musalis</name>
    <dbReference type="NCBI Taxonomy" id="1134781"/>
    <lineage>
        <taxon>Bacteria</taxon>
        <taxon>Pseudomonadati</taxon>
        <taxon>Pseudomonadota</taxon>
        <taxon>Alphaproteobacteria</taxon>
        <taxon>Hyphomicrobiales</taxon>
        <taxon>Methylopilaceae</taxon>
        <taxon>Methylopila</taxon>
    </lineage>
</organism>
<dbReference type="Pfam" id="PF07729">
    <property type="entry name" value="FCD"/>
    <property type="match status" value="1"/>
</dbReference>
<dbReference type="InterPro" id="IPR000524">
    <property type="entry name" value="Tscrpt_reg_HTH_GntR"/>
</dbReference>
<evidence type="ECO:0000313" key="6">
    <source>
        <dbReference type="Proteomes" id="UP001597171"/>
    </source>
</evidence>
<reference evidence="6" key="1">
    <citation type="journal article" date="2019" name="Int. J. Syst. Evol. Microbiol.">
        <title>The Global Catalogue of Microorganisms (GCM) 10K type strain sequencing project: providing services to taxonomists for standard genome sequencing and annotation.</title>
        <authorList>
            <consortium name="The Broad Institute Genomics Platform"/>
            <consortium name="The Broad Institute Genome Sequencing Center for Infectious Disease"/>
            <person name="Wu L."/>
            <person name="Ma J."/>
        </authorList>
    </citation>
    <scope>NUCLEOTIDE SEQUENCE [LARGE SCALE GENOMIC DNA]</scope>
    <source>
        <strain evidence="6">CCUG 61696</strain>
    </source>
</reference>
<evidence type="ECO:0000259" key="4">
    <source>
        <dbReference type="PROSITE" id="PS50949"/>
    </source>
</evidence>
<evidence type="ECO:0000313" key="5">
    <source>
        <dbReference type="EMBL" id="MFD1330819.1"/>
    </source>
</evidence>
<dbReference type="Proteomes" id="UP001597171">
    <property type="component" value="Unassembled WGS sequence"/>
</dbReference>
<proteinExistence type="predicted"/>
<dbReference type="RefSeq" id="WP_378774015.1">
    <property type="nucleotide sequence ID" value="NZ_JBHTMX010000006.1"/>
</dbReference>
<dbReference type="PANTHER" id="PTHR43537:SF45">
    <property type="entry name" value="GNTR FAMILY REGULATORY PROTEIN"/>
    <property type="match status" value="1"/>
</dbReference>